<keyword evidence="2" id="KW-1185">Reference proteome</keyword>
<accession>A0A9P3UV31</accession>
<name>A0A9P3UV31_LYOSH</name>
<dbReference type="EMBL" id="BRPK01000022">
    <property type="protein sequence ID" value="GLB45415.1"/>
    <property type="molecule type" value="Genomic_DNA"/>
</dbReference>
<protein>
    <submittedName>
        <fullName evidence="1">Uncharacterized protein</fullName>
    </submittedName>
</protein>
<dbReference type="Proteomes" id="UP001063166">
    <property type="component" value="Unassembled WGS sequence"/>
</dbReference>
<evidence type="ECO:0000313" key="2">
    <source>
        <dbReference type="Proteomes" id="UP001063166"/>
    </source>
</evidence>
<gene>
    <name evidence="1" type="ORF">LshimejAT787_2200780</name>
</gene>
<dbReference type="OrthoDB" id="3060302at2759"/>
<evidence type="ECO:0000313" key="1">
    <source>
        <dbReference type="EMBL" id="GLB45415.1"/>
    </source>
</evidence>
<organism evidence="1 2">
    <name type="scientific">Lyophyllum shimeji</name>
    <name type="common">Hon-shimeji</name>
    <name type="synonym">Tricholoma shimeji</name>
    <dbReference type="NCBI Taxonomy" id="47721"/>
    <lineage>
        <taxon>Eukaryota</taxon>
        <taxon>Fungi</taxon>
        <taxon>Dikarya</taxon>
        <taxon>Basidiomycota</taxon>
        <taxon>Agaricomycotina</taxon>
        <taxon>Agaricomycetes</taxon>
        <taxon>Agaricomycetidae</taxon>
        <taxon>Agaricales</taxon>
        <taxon>Tricholomatineae</taxon>
        <taxon>Lyophyllaceae</taxon>
        <taxon>Lyophyllum</taxon>
    </lineage>
</organism>
<comment type="caution">
    <text evidence="1">The sequence shown here is derived from an EMBL/GenBank/DDBJ whole genome shotgun (WGS) entry which is preliminary data.</text>
</comment>
<dbReference type="AlphaFoldDB" id="A0A9P3UV31"/>
<proteinExistence type="predicted"/>
<reference evidence="1" key="1">
    <citation type="submission" date="2022-07" db="EMBL/GenBank/DDBJ databases">
        <title>The genome of Lyophyllum shimeji provides insight into the initial evolution of ectomycorrhizal fungal genome.</title>
        <authorList>
            <person name="Kobayashi Y."/>
            <person name="Shibata T."/>
            <person name="Hirakawa H."/>
            <person name="Shigenobu S."/>
            <person name="Nishiyama T."/>
            <person name="Yamada A."/>
            <person name="Hasebe M."/>
            <person name="Kawaguchi M."/>
        </authorList>
    </citation>
    <scope>NUCLEOTIDE SEQUENCE</scope>
    <source>
        <strain evidence="1">AT787</strain>
    </source>
</reference>
<sequence>MARSGASGKKRLLERTKGSAGTEFEKRLRELAVEADPQGEYACTTVTRTFVNWCKSAPSVPPPLRSALARRDACTGKGMRNYRRKVIRDLNLNWKKASRDEYLADIEVVVVKPLRKPYPPPNHIVAESESAHVAWFKFMEERPIPDKRKPKLPFHRLQNEKLAINVVQDKSVIFKDAKGRLVGGVFRDFCPDEEAVKWAEAIVAEALPQLTNIRKEDPGKLSQVGYNAGKLDRPAFDWAKNLTRRKRDATAVAQMDVKSSSVFALLWQMVRSRLPKEVINDFDTFLTQLGIRRMDGSGQMASEGSSGTYSVVLGDATFDFHNVELAPPAGLFGQNYSRGIHFEYQPHLFALAWTLSRNKGPDAGGNFFMAKYGIRIEAAANALVFWMPREWHGTSLLDHSPYDAAPDFIQRGAAIVTPNRMPGVWKKYRANELTREEALAELMEGSCEIFDEEDGEGKEEGSDEGDS</sequence>